<dbReference type="SUPFAM" id="SSF63829">
    <property type="entry name" value="Calcium-dependent phosphotriesterase"/>
    <property type="match status" value="1"/>
</dbReference>
<keyword evidence="5" id="KW-1185">Reference proteome</keyword>
<keyword evidence="2" id="KW-0964">Secreted</keyword>
<accession>A0A922NXK2</accession>
<dbReference type="PANTHER" id="PTHR10009:SF18">
    <property type="entry name" value="PROTEIN YELLOW-LIKE PROTEIN"/>
    <property type="match status" value="1"/>
</dbReference>
<protein>
    <recommendedName>
        <fullName evidence="6">Major royal jelly protein</fullName>
    </recommendedName>
</protein>
<dbReference type="InterPro" id="IPR011042">
    <property type="entry name" value="6-blade_b-propeller_TolB-like"/>
</dbReference>
<dbReference type="AlphaFoldDB" id="A0A922NXK2"/>
<dbReference type="RefSeq" id="WP_037167966.1">
    <property type="nucleotide sequence ID" value="NZ_JOKI01000020.1"/>
</dbReference>
<reference evidence="4 5" key="1">
    <citation type="submission" date="2014-06" db="EMBL/GenBank/DDBJ databases">
        <title>Rhizobium pelagicum/R2-400B4.</title>
        <authorList>
            <person name="Kimes N.E."/>
            <person name="Lopez-Perez M."/>
        </authorList>
    </citation>
    <scope>NUCLEOTIDE SEQUENCE [LARGE SCALE GENOMIC DNA]</scope>
    <source>
        <strain evidence="4 5">R2-400B4</strain>
    </source>
</reference>
<organism evidence="4 5">
    <name type="scientific">Pseudorhizobium pelagicum</name>
    <dbReference type="NCBI Taxonomy" id="1509405"/>
    <lineage>
        <taxon>Bacteria</taxon>
        <taxon>Pseudomonadati</taxon>
        <taxon>Pseudomonadota</taxon>
        <taxon>Alphaproteobacteria</taxon>
        <taxon>Hyphomicrobiales</taxon>
        <taxon>Rhizobiaceae</taxon>
        <taxon>Rhizobium/Agrobacterium group</taxon>
        <taxon>Pseudorhizobium</taxon>
    </lineage>
</organism>
<evidence type="ECO:0000313" key="4">
    <source>
        <dbReference type="EMBL" id="KEQ04450.1"/>
    </source>
</evidence>
<dbReference type="Proteomes" id="UP000052167">
    <property type="component" value="Unassembled WGS sequence"/>
</dbReference>
<name>A0A922NXK2_9HYPH</name>
<sequence>MKSLGKTIAVALGAMALAAPVSAQDMAVEPIARMNSLTYQVEDAKLRERWDASALKGKALVQGLKFDSAGTMYVTTARWGGADIPATVSKLVKAGDGYELQAFPSEALNDVSNVAGLKAVLGFEIDENDVMWILDQGHVAGQKSGEGDEKLALWDIKANKEIQRLAFSEEVSNRTCSFLNDVVVDNESGFAYITDSGIFADPLCGGLIVYDKSRNTARRVLAATKFTNDEAQFSFTINGRQVLKNGRMRTGADGIALSGDKRTLYWTNLTGNTLYSLPTALLRDAKVLESELQAAVRVEVVLPSNTDGLTADKDGNVYLTALQLNGVLKWDPSTRRLTQVAYHPEMAWPDTLAWAPDGALHVISNNLHLWVDGDMNFDSPENPNFTIWKLPVKAKPYLN</sequence>
<dbReference type="Pfam" id="PF03022">
    <property type="entry name" value="MRJP"/>
    <property type="match status" value="1"/>
</dbReference>
<comment type="subcellular location">
    <subcellularLocation>
        <location evidence="1">Secreted</location>
    </subcellularLocation>
</comment>
<feature type="signal peptide" evidence="3">
    <location>
        <begin position="1"/>
        <end position="23"/>
    </location>
</feature>
<proteinExistence type="predicted"/>
<evidence type="ECO:0000256" key="3">
    <source>
        <dbReference type="SAM" id="SignalP"/>
    </source>
</evidence>
<dbReference type="PANTHER" id="PTHR10009">
    <property type="entry name" value="PROTEIN YELLOW-RELATED"/>
    <property type="match status" value="1"/>
</dbReference>
<gene>
    <name evidence="4" type="ORF">GV68_13315</name>
</gene>
<evidence type="ECO:0008006" key="6">
    <source>
        <dbReference type="Google" id="ProtNLM"/>
    </source>
</evidence>
<comment type="caution">
    <text evidence="4">The sequence shown here is derived from an EMBL/GenBank/DDBJ whole genome shotgun (WGS) entry which is preliminary data.</text>
</comment>
<evidence type="ECO:0000256" key="1">
    <source>
        <dbReference type="ARBA" id="ARBA00004613"/>
    </source>
</evidence>
<keyword evidence="3" id="KW-0732">Signal</keyword>
<dbReference type="OrthoDB" id="9797664at2"/>
<evidence type="ECO:0000313" key="5">
    <source>
        <dbReference type="Proteomes" id="UP000052167"/>
    </source>
</evidence>
<dbReference type="InterPro" id="IPR017996">
    <property type="entry name" value="MRJP/yellow-related"/>
</dbReference>
<dbReference type="GO" id="GO:0005576">
    <property type="term" value="C:extracellular region"/>
    <property type="evidence" value="ECO:0007669"/>
    <property type="project" value="UniProtKB-SubCell"/>
</dbReference>
<feature type="chain" id="PRO_5037265132" description="Major royal jelly protein" evidence="3">
    <location>
        <begin position="24"/>
        <end position="399"/>
    </location>
</feature>
<dbReference type="Gene3D" id="2.120.10.30">
    <property type="entry name" value="TolB, C-terminal domain"/>
    <property type="match status" value="1"/>
</dbReference>
<evidence type="ECO:0000256" key="2">
    <source>
        <dbReference type="ARBA" id="ARBA00022525"/>
    </source>
</evidence>
<dbReference type="EMBL" id="JOKJ01000025">
    <property type="protein sequence ID" value="KEQ04450.1"/>
    <property type="molecule type" value="Genomic_DNA"/>
</dbReference>